<proteinExistence type="inferred from homology"/>
<comment type="catalytic activity">
    <reaction evidence="1 11 12">
        <text>[protein]-peptidylproline (omega=180) = [protein]-peptidylproline (omega=0)</text>
        <dbReference type="Rhea" id="RHEA:16237"/>
        <dbReference type="Rhea" id="RHEA-COMP:10747"/>
        <dbReference type="Rhea" id="RHEA-COMP:10748"/>
        <dbReference type="ChEBI" id="CHEBI:83833"/>
        <dbReference type="ChEBI" id="CHEBI:83834"/>
        <dbReference type="EC" id="5.2.1.8"/>
    </reaction>
</comment>
<feature type="domain" description="PPIase FKBP-type" evidence="14">
    <location>
        <begin position="163"/>
        <end position="223"/>
    </location>
</feature>
<dbReference type="EMBL" id="NRRU01000010">
    <property type="protein sequence ID" value="MBK1711984.1"/>
    <property type="molecule type" value="Genomic_DNA"/>
</dbReference>
<accession>A0ABS1DPN7</accession>
<dbReference type="Pfam" id="PF05697">
    <property type="entry name" value="Trigger_N"/>
    <property type="match status" value="1"/>
</dbReference>
<sequence>MAVNVETLEKLERRITLTLPASVINGEVEARLRKLARTVKADGFRPGKVPMSVVAQRYGYSVQYEVVNDRVGQAFADATTEAKLRVAGAPRITQKDEATEGEIAFDATFEVYPEVKLGDLAEAEVERVAADVTEEAIDRTVEILRKQRRTFAQRPAAEGAAEGDRVTIDFEGKIDGEPFAGGKAEGFQFIIGEGQMLEQFDKAVRGMKVGDNKTFPLQFPADYHGQDVAGKEADFLVTMKKCEVQNLPAVDDDFAKALGIKEATVEALRADVKKNLEREVKFRVRARNKAAAMEALAKSAELDLPNALIANELQRLVAGARADLKQRGVKDADNAPIPEDLFRPQAERRVRLGLIVAELVRTNNLQAQPDQLRAHIEELSQSYEKPTEVMRWYLGDRQRMAEVEAVVIENNVTDFILAKAKVTDKVLPFDELMAAA</sequence>
<evidence type="ECO:0000256" key="12">
    <source>
        <dbReference type="PROSITE-ProRule" id="PRU00277"/>
    </source>
</evidence>
<dbReference type="InterPro" id="IPR008881">
    <property type="entry name" value="Trigger_fac_ribosome-bd_bac"/>
</dbReference>
<dbReference type="InterPro" id="IPR027304">
    <property type="entry name" value="Trigger_fact/SurA_dom_sf"/>
</dbReference>
<dbReference type="Gene3D" id="3.10.50.40">
    <property type="match status" value="1"/>
</dbReference>
<keyword evidence="16" id="KW-1185">Reference proteome</keyword>
<keyword evidence="5 11" id="KW-0132">Cell division</keyword>
<evidence type="ECO:0000256" key="13">
    <source>
        <dbReference type="RuleBase" id="RU003914"/>
    </source>
</evidence>
<comment type="caution">
    <text evidence="15">The sequence shown here is derived from an EMBL/GenBank/DDBJ whole genome shotgun (WGS) entry which is preliminary data.</text>
</comment>
<dbReference type="Pfam" id="PF00254">
    <property type="entry name" value="FKBP_C"/>
    <property type="match status" value="1"/>
</dbReference>
<comment type="function">
    <text evidence="11">Involved in protein export. Acts as a chaperone by maintaining the newly synthesized protein in an open conformation. Functions as a peptidyl-prolyl cis-trans isomerase.</text>
</comment>
<reference evidence="15" key="2">
    <citation type="journal article" date="2020" name="Microorganisms">
        <title>Osmotic Adaptation and Compatible Solute Biosynthesis of Phototrophic Bacteria as Revealed from Genome Analyses.</title>
        <authorList>
            <person name="Imhoff J.F."/>
            <person name="Rahn T."/>
            <person name="Kunzel S."/>
            <person name="Keller A."/>
            <person name="Neulinger S.C."/>
        </authorList>
    </citation>
    <scope>NUCLEOTIDE SEQUENCE</scope>
    <source>
        <strain evidence="15">IM 151</strain>
    </source>
</reference>
<keyword evidence="7 11" id="KW-0143">Chaperone</keyword>
<evidence type="ECO:0000256" key="10">
    <source>
        <dbReference type="ARBA" id="ARBA00029986"/>
    </source>
</evidence>
<evidence type="ECO:0000256" key="8">
    <source>
        <dbReference type="ARBA" id="ARBA00023235"/>
    </source>
</evidence>
<dbReference type="InterPro" id="IPR037041">
    <property type="entry name" value="Trigger_fac_C_sf"/>
</dbReference>
<keyword evidence="6 11" id="KW-0697">Rotamase</keyword>
<comment type="subcellular location">
    <subcellularLocation>
        <location evidence="11">Cytoplasm</location>
    </subcellularLocation>
    <text evidence="11">About half TF is bound to the ribosome near the polypeptide exit tunnel while the other half is free in the cytoplasm.</text>
</comment>
<protein>
    <recommendedName>
        <fullName evidence="4 11">Trigger factor</fullName>
        <shortName evidence="11">TF</shortName>
        <ecNumber evidence="3 11">5.2.1.8</ecNumber>
    </recommendedName>
    <alternativeName>
        <fullName evidence="10 11">PPIase</fullName>
    </alternativeName>
</protein>
<dbReference type="Gene3D" id="3.30.70.1050">
    <property type="entry name" value="Trigger factor ribosome-binding domain"/>
    <property type="match status" value="1"/>
</dbReference>
<comment type="similarity">
    <text evidence="2 11 13">Belongs to the FKBP-type PPIase family. Tig subfamily.</text>
</comment>
<organism evidence="15 16">
    <name type="scientific">Rubrivivax gelatinosus</name>
    <name type="common">Rhodocyclus gelatinosus</name>
    <name type="synonym">Rhodopseudomonas gelatinosa</name>
    <dbReference type="NCBI Taxonomy" id="28068"/>
    <lineage>
        <taxon>Bacteria</taxon>
        <taxon>Pseudomonadati</taxon>
        <taxon>Pseudomonadota</taxon>
        <taxon>Betaproteobacteria</taxon>
        <taxon>Burkholderiales</taxon>
        <taxon>Sphaerotilaceae</taxon>
        <taxon>Rubrivivax</taxon>
    </lineage>
</organism>
<dbReference type="PROSITE" id="PS50059">
    <property type="entry name" value="FKBP_PPIASE"/>
    <property type="match status" value="1"/>
</dbReference>
<evidence type="ECO:0000256" key="2">
    <source>
        <dbReference type="ARBA" id="ARBA00005464"/>
    </source>
</evidence>
<evidence type="ECO:0000256" key="3">
    <source>
        <dbReference type="ARBA" id="ARBA00013194"/>
    </source>
</evidence>
<keyword evidence="11" id="KW-0963">Cytoplasm</keyword>
<dbReference type="SUPFAM" id="SSF54534">
    <property type="entry name" value="FKBP-like"/>
    <property type="match status" value="1"/>
</dbReference>
<evidence type="ECO:0000313" key="16">
    <source>
        <dbReference type="Proteomes" id="UP001041814"/>
    </source>
</evidence>
<evidence type="ECO:0000256" key="9">
    <source>
        <dbReference type="ARBA" id="ARBA00023306"/>
    </source>
</evidence>
<dbReference type="Gene3D" id="1.10.3120.10">
    <property type="entry name" value="Trigger factor, C-terminal domain"/>
    <property type="match status" value="1"/>
</dbReference>
<evidence type="ECO:0000256" key="1">
    <source>
        <dbReference type="ARBA" id="ARBA00000971"/>
    </source>
</evidence>
<evidence type="ECO:0000256" key="11">
    <source>
        <dbReference type="HAMAP-Rule" id="MF_00303"/>
    </source>
</evidence>
<evidence type="ECO:0000259" key="14">
    <source>
        <dbReference type="PROSITE" id="PS50059"/>
    </source>
</evidence>
<dbReference type="SUPFAM" id="SSF109998">
    <property type="entry name" value="Triger factor/SurA peptide-binding domain-like"/>
    <property type="match status" value="1"/>
</dbReference>
<dbReference type="Proteomes" id="UP001041814">
    <property type="component" value="Unassembled WGS sequence"/>
</dbReference>
<dbReference type="HAMAP" id="MF_00303">
    <property type="entry name" value="Trigger_factor_Tig"/>
    <property type="match status" value="1"/>
</dbReference>
<dbReference type="RefSeq" id="WP_200229966.1">
    <property type="nucleotide sequence ID" value="NZ_NRRT01000040.1"/>
</dbReference>
<reference evidence="15" key="1">
    <citation type="submission" date="2017-08" db="EMBL/GenBank/DDBJ databases">
        <authorList>
            <person name="Imhoff J.F."/>
            <person name="Rahn T."/>
            <person name="Kuenzel S."/>
            <person name="Neulinger S.C."/>
        </authorList>
    </citation>
    <scope>NUCLEOTIDE SEQUENCE</scope>
    <source>
        <strain evidence="15">IM 151</strain>
    </source>
</reference>
<comment type="domain">
    <text evidence="11">Consists of 3 domains; the N-terminus binds the ribosome, the middle domain has PPIase activity, while the C-terminus has intrinsic chaperone activity on its own.</text>
</comment>
<dbReference type="InterPro" id="IPR005215">
    <property type="entry name" value="Trig_fac"/>
</dbReference>
<keyword evidence="8 11" id="KW-0413">Isomerase</keyword>
<dbReference type="PANTHER" id="PTHR30560:SF3">
    <property type="entry name" value="TRIGGER FACTOR-LIKE PROTEIN TIG, CHLOROPLASTIC"/>
    <property type="match status" value="1"/>
</dbReference>
<evidence type="ECO:0000256" key="4">
    <source>
        <dbReference type="ARBA" id="ARBA00016902"/>
    </source>
</evidence>
<keyword evidence="9 11" id="KW-0131">Cell cycle</keyword>
<evidence type="ECO:0000256" key="6">
    <source>
        <dbReference type="ARBA" id="ARBA00023110"/>
    </source>
</evidence>
<dbReference type="EC" id="5.2.1.8" evidence="3 11"/>
<name>A0ABS1DPN7_RUBGE</name>
<dbReference type="PANTHER" id="PTHR30560">
    <property type="entry name" value="TRIGGER FACTOR CHAPERONE AND PEPTIDYL-PROLYL CIS/TRANS ISOMERASE"/>
    <property type="match status" value="1"/>
</dbReference>
<dbReference type="InterPro" id="IPR008880">
    <property type="entry name" value="Trigger_fac_C"/>
</dbReference>
<dbReference type="PIRSF" id="PIRSF003095">
    <property type="entry name" value="Trigger_factor"/>
    <property type="match status" value="1"/>
</dbReference>
<dbReference type="Pfam" id="PF05698">
    <property type="entry name" value="Trigger_C"/>
    <property type="match status" value="1"/>
</dbReference>
<dbReference type="InterPro" id="IPR046357">
    <property type="entry name" value="PPIase_dom_sf"/>
</dbReference>
<dbReference type="InterPro" id="IPR001179">
    <property type="entry name" value="PPIase_FKBP_dom"/>
</dbReference>
<dbReference type="SUPFAM" id="SSF102735">
    <property type="entry name" value="Trigger factor ribosome-binding domain"/>
    <property type="match status" value="1"/>
</dbReference>
<evidence type="ECO:0000256" key="5">
    <source>
        <dbReference type="ARBA" id="ARBA00022618"/>
    </source>
</evidence>
<evidence type="ECO:0000313" key="15">
    <source>
        <dbReference type="EMBL" id="MBK1711984.1"/>
    </source>
</evidence>
<gene>
    <name evidence="11" type="primary">tig</name>
    <name evidence="15" type="ORF">CKO43_04225</name>
</gene>
<evidence type="ECO:0000256" key="7">
    <source>
        <dbReference type="ARBA" id="ARBA00023186"/>
    </source>
</evidence>
<dbReference type="InterPro" id="IPR036611">
    <property type="entry name" value="Trigger_fac_ribosome-bd_sf"/>
</dbReference>
<dbReference type="NCBIfam" id="TIGR00115">
    <property type="entry name" value="tig"/>
    <property type="match status" value="1"/>
</dbReference>